<name>A0AAQ3QLI3_9LILI</name>
<reference evidence="2 3" key="1">
    <citation type="submission" date="2023-10" db="EMBL/GenBank/DDBJ databases">
        <title>Chromosome-scale genome assembly provides insights into flower coloration mechanisms of Canna indica.</title>
        <authorList>
            <person name="Li C."/>
        </authorList>
    </citation>
    <scope>NUCLEOTIDE SEQUENCE [LARGE SCALE GENOMIC DNA]</scope>
    <source>
        <tissue evidence="2">Flower</tissue>
    </source>
</reference>
<organism evidence="2 3">
    <name type="scientific">Canna indica</name>
    <name type="common">Indian-shot</name>
    <dbReference type="NCBI Taxonomy" id="4628"/>
    <lineage>
        <taxon>Eukaryota</taxon>
        <taxon>Viridiplantae</taxon>
        <taxon>Streptophyta</taxon>
        <taxon>Embryophyta</taxon>
        <taxon>Tracheophyta</taxon>
        <taxon>Spermatophyta</taxon>
        <taxon>Magnoliopsida</taxon>
        <taxon>Liliopsida</taxon>
        <taxon>Zingiberales</taxon>
        <taxon>Cannaceae</taxon>
        <taxon>Canna</taxon>
    </lineage>
</organism>
<sequence>MMEEEPLDFEKEDRLLSPTNKRRKVIRLDDLLSDFYEEKNKIAKYKSKHSSSSKGYNSDDDEKTQRKKERMLSKFVDDCQKQVNEMNADDETLLWGRRVFGQQKSLSSIEHKGLPDCQLLQLQSIADVNPVFDLDAKQGESFLEGLLVNKWLSKLAFISGSVDDSIANWIFNKLLYSSNRELQVSACEFWLEMLLSKDEVDKPLVSLGWFPNYSKLMEALDSYGYQSDSSMCCSHTDQLDGPPENFRSWIKVVSACCQIRSHRSIFSSSEAEELLCIIIHLLLDRELQGLSLIINECMQSIIRYFKEEEWGVSCKRVAELIASRIPKDLNSLRVVEFVSVTNNRSKQLRGETALQLLILCFDKEVNNYEGVLEFLLSINVKDKDCDFLKLYIYLVLAENVLLSYDSDNKKFVTLDMWCKYLRKLSSQITNTDWRSYASKVRNKASYLLQSTIERRTS</sequence>
<proteinExistence type="predicted"/>
<dbReference type="PANTHER" id="PTHR37212:SF2">
    <property type="entry name" value="ACTIN PROTEIN 2_3 COMPLEX SUBUNIT-LIKE PROTEIN"/>
    <property type="match status" value="1"/>
</dbReference>
<evidence type="ECO:0008006" key="4">
    <source>
        <dbReference type="Google" id="ProtNLM"/>
    </source>
</evidence>
<protein>
    <recommendedName>
        <fullName evidence="4">Coiled-coil SMC6 And NSE5 INteracting (CANIN) domain-containing protein</fullName>
    </recommendedName>
</protein>
<keyword evidence="3" id="KW-1185">Reference proteome</keyword>
<evidence type="ECO:0000313" key="3">
    <source>
        <dbReference type="Proteomes" id="UP001327560"/>
    </source>
</evidence>
<dbReference type="EMBL" id="CP136897">
    <property type="protein sequence ID" value="WOL15704.1"/>
    <property type="molecule type" value="Genomic_DNA"/>
</dbReference>
<dbReference type="Proteomes" id="UP001327560">
    <property type="component" value="Chromosome 8"/>
</dbReference>
<gene>
    <name evidence="2" type="ORF">Cni_G24485</name>
</gene>
<evidence type="ECO:0000256" key="1">
    <source>
        <dbReference type="SAM" id="MobiDB-lite"/>
    </source>
</evidence>
<evidence type="ECO:0000313" key="2">
    <source>
        <dbReference type="EMBL" id="WOL15704.1"/>
    </source>
</evidence>
<accession>A0AAQ3QLI3</accession>
<dbReference type="AlphaFoldDB" id="A0AAQ3QLI3"/>
<dbReference type="PANTHER" id="PTHR37212">
    <property type="entry name" value="ACTIN PROTEIN 2/3 COMPLEX SUBUNIT-LIKE PROTEIN"/>
    <property type="match status" value="1"/>
</dbReference>
<feature type="region of interest" description="Disordered" evidence="1">
    <location>
        <begin position="44"/>
        <end position="67"/>
    </location>
</feature>